<comment type="caution">
    <text evidence="8">The sequence shown here is derived from an EMBL/GenBank/DDBJ whole genome shotgun (WGS) entry which is preliminary data.</text>
</comment>
<dbReference type="GeneID" id="31358057"/>
<dbReference type="GO" id="GO:0005743">
    <property type="term" value="C:mitochondrial inner membrane"/>
    <property type="evidence" value="ECO:0007669"/>
    <property type="project" value="UniProtKB-SubCell"/>
</dbReference>
<dbReference type="PANTHER" id="PTHR23427">
    <property type="entry name" value="SURFEIT LOCUS PROTEIN"/>
    <property type="match status" value="1"/>
</dbReference>
<reference evidence="8 9" key="1">
    <citation type="journal article" date="2011" name="Genome Res.">
        <title>Phylogeny-wide analysis of social amoeba genomes highlights ancient origins for complex intercellular communication.</title>
        <authorList>
            <person name="Heidel A.J."/>
            <person name="Lawal H.M."/>
            <person name="Felder M."/>
            <person name="Schilde C."/>
            <person name="Helps N.R."/>
            <person name="Tunggal B."/>
            <person name="Rivero F."/>
            <person name="John U."/>
            <person name="Schleicher M."/>
            <person name="Eichinger L."/>
            <person name="Platzer M."/>
            <person name="Noegel A.A."/>
            <person name="Schaap P."/>
            <person name="Gloeckner G."/>
        </authorList>
    </citation>
    <scope>NUCLEOTIDE SEQUENCE [LARGE SCALE GENOMIC DNA]</scope>
    <source>
        <strain evidence="9">ATCC 26659 / Pp 5 / PN500</strain>
    </source>
</reference>
<proteinExistence type="inferred from homology"/>
<dbReference type="AlphaFoldDB" id="D3B2C3"/>
<dbReference type="RefSeq" id="XP_020436612.1">
    <property type="nucleotide sequence ID" value="XM_020573517.1"/>
</dbReference>
<dbReference type="PANTHER" id="PTHR23427:SF2">
    <property type="entry name" value="SURFEIT LOCUS PROTEIN 1"/>
    <property type="match status" value="1"/>
</dbReference>
<evidence type="ECO:0000256" key="4">
    <source>
        <dbReference type="ARBA" id="ARBA00023136"/>
    </source>
</evidence>
<gene>
    <name evidence="8" type="primary">surf1-2</name>
    <name evidence="8" type="ORF">PPL_02532</name>
</gene>
<protein>
    <recommendedName>
        <fullName evidence="5">SURF1-like protein</fullName>
    </recommendedName>
</protein>
<sequence length="404" mass="45829">MKIVFALFVLMTVALSNAHYICGPNFCNPNYSCVFDGHNHGCIYGCGEMVTLTQRVVNEWNVDSQHFVQVQVSITNHGPHKVNNVIIGAADGTLNLRDQTNGSIWNIQCLSSNDFTLPSATPIINVGQTFNFDNLNYILGKSFKWFIVFPCIAAGLGTWQVYRYQWKKDLIEKAKENVAKDPIVFNENTVNAIMASKDSHMVGASQLEFRRVQLKGQYANAENNMHLGPRTNDNNVGYYLITPFILDSGDNNENNNNNNNSRSTILVNRGWVPNYKLASNKESNKNIKDKLVEIEGLVGKFKESGSAFTPDNQPAQNQWYYINAEEMARESGASAPIIVNALDETFVGDQQLTREFNNSLKRFNTNIESNFYNKHMSYIFTWYSLSGCLSFIYYKYMRNIPLKK</sequence>
<comment type="function">
    <text evidence="5">Probably involved in the biogenesis of the COX complex.</text>
</comment>
<keyword evidence="3 5" id="KW-1133">Transmembrane helix</keyword>
<dbReference type="InParanoid" id="D3B2C3"/>
<dbReference type="EMBL" id="ADBJ01000009">
    <property type="protein sequence ID" value="EFA84498.1"/>
    <property type="molecule type" value="Genomic_DNA"/>
</dbReference>
<evidence type="ECO:0000256" key="2">
    <source>
        <dbReference type="ARBA" id="ARBA00022692"/>
    </source>
</evidence>
<keyword evidence="9" id="KW-1185">Reference proteome</keyword>
<keyword evidence="4 5" id="KW-0472">Membrane</keyword>
<dbReference type="CDD" id="cd06662">
    <property type="entry name" value="SURF1"/>
    <property type="match status" value="1"/>
</dbReference>
<evidence type="ECO:0000259" key="7">
    <source>
        <dbReference type="SMART" id="SM01063"/>
    </source>
</evidence>
<feature type="signal peptide" evidence="6">
    <location>
        <begin position="1"/>
        <end position="18"/>
    </location>
</feature>
<feature type="transmembrane region" description="Helical" evidence="5">
    <location>
        <begin position="376"/>
        <end position="394"/>
    </location>
</feature>
<dbReference type="InterPro" id="IPR002994">
    <property type="entry name" value="Surf1/Shy1"/>
</dbReference>
<feature type="domain" description="Carbohydrate binding" evidence="7">
    <location>
        <begin position="50"/>
        <end position="142"/>
    </location>
</feature>
<dbReference type="Pfam" id="PF02104">
    <property type="entry name" value="SURF1"/>
    <property type="match status" value="1"/>
</dbReference>
<evidence type="ECO:0000256" key="1">
    <source>
        <dbReference type="ARBA" id="ARBA00004370"/>
    </source>
</evidence>
<accession>D3B2C3</accession>
<evidence type="ECO:0000313" key="9">
    <source>
        <dbReference type="Proteomes" id="UP000001396"/>
    </source>
</evidence>
<comment type="similarity">
    <text evidence="5">Belongs to the SURF1 family.</text>
</comment>
<name>D3B2C3_HETP5</name>
<dbReference type="Proteomes" id="UP000001396">
    <property type="component" value="Unassembled WGS sequence"/>
</dbReference>
<feature type="chain" id="PRO_5003042142" description="SURF1-like protein" evidence="6">
    <location>
        <begin position="19"/>
        <end position="404"/>
    </location>
</feature>
<dbReference type="PROSITE" id="PS50895">
    <property type="entry name" value="SURF1"/>
    <property type="match status" value="1"/>
</dbReference>
<dbReference type="STRING" id="670386.D3B2C3"/>
<evidence type="ECO:0000256" key="5">
    <source>
        <dbReference type="RuleBase" id="RU363076"/>
    </source>
</evidence>
<dbReference type="Pfam" id="PF09478">
    <property type="entry name" value="CBM49"/>
    <property type="match status" value="1"/>
</dbReference>
<evidence type="ECO:0000313" key="8">
    <source>
        <dbReference type="EMBL" id="EFA84498.1"/>
    </source>
</evidence>
<keyword evidence="2 5" id="KW-0812">Transmembrane</keyword>
<keyword evidence="5" id="KW-0999">Mitochondrion inner membrane</keyword>
<keyword evidence="5" id="KW-0496">Mitochondrion</keyword>
<comment type="subcellular location">
    <subcellularLocation>
        <location evidence="1">Membrane</location>
    </subcellularLocation>
    <subcellularLocation>
        <location evidence="5">Mitochondrion inner membrane</location>
        <topology evidence="5">Multi-pass membrane protein</topology>
    </subcellularLocation>
</comment>
<dbReference type="InterPro" id="IPR045214">
    <property type="entry name" value="Surf1/Surf4"/>
</dbReference>
<keyword evidence="6" id="KW-0732">Signal</keyword>
<dbReference type="FunCoup" id="D3B2C3">
    <property type="interactions" value="265"/>
</dbReference>
<dbReference type="GO" id="GO:0030246">
    <property type="term" value="F:carbohydrate binding"/>
    <property type="evidence" value="ECO:0007669"/>
    <property type="project" value="InterPro"/>
</dbReference>
<comment type="caution">
    <text evidence="5">Lacks conserved residue(s) required for the propagation of feature annotation.</text>
</comment>
<dbReference type="SMART" id="SM01063">
    <property type="entry name" value="CBM49"/>
    <property type="match status" value="1"/>
</dbReference>
<dbReference type="InterPro" id="IPR019028">
    <property type="entry name" value="CBM_49"/>
</dbReference>
<organism evidence="8 9">
    <name type="scientific">Heterostelium pallidum (strain ATCC 26659 / Pp 5 / PN500)</name>
    <name type="common">Cellular slime mold</name>
    <name type="synonym">Polysphondylium pallidum</name>
    <dbReference type="NCBI Taxonomy" id="670386"/>
    <lineage>
        <taxon>Eukaryota</taxon>
        <taxon>Amoebozoa</taxon>
        <taxon>Evosea</taxon>
        <taxon>Eumycetozoa</taxon>
        <taxon>Dictyostelia</taxon>
        <taxon>Acytosteliales</taxon>
        <taxon>Acytosteliaceae</taxon>
        <taxon>Heterostelium</taxon>
    </lineage>
</organism>
<evidence type="ECO:0000256" key="6">
    <source>
        <dbReference type="SAM" id="SignalP"/>
    </source>
</evidence>
<evidence type="ECO:0000256" key="3">
    <source>
        <dbReference type="ARBA" id="ARBA00022989"/>
    </source>
</evidence>